<dbReference type="EMBL" id="SSNY01000011">
    <property type="protein sequence ID" value="THF55553.1"/>
    <property type="molecule type" value="Genomic_DNA"/>
</dbReference>
<evidence type="ECO:0000313" key="2">
    <source>
        <dbReference type="Proteomes" id="UP000306441"/>
    </source>
</evidence>
<reference evidence="1 2" key="1">
    <citation type="submission" date="2019-04" db="EMBL/GenBank/DDBJ databases">
        <title>Mesorhizobium composti sp. nov., isolated from compost.</title>
        <authorList>
            <person name="Lin S.-Y."/>
            <person name="Hameed A."/>
            <person name="Hsieh Y.-T."/>
            <person name="Young C.-C."/>
        </authorList>
    </citation>
    <scope>NUCLEOTIDE SEQUENCE [LARGE SCALE GENOMIC DNA]</scope>
    <source>
        <strain evidence="1 2">CC-YTH430</strain>
    </source>
</reference>
<dbReference type="Proteomes" id="UP000306441">
    <property type="component" value="Unassembled WGS sequence"/>
</dbReference>
<comment type="caution">
    <text evidence="1">The sequence shown here is derived from an EMBL/GenBank/DDBJ whole genome shotgun (WGS) entry which is preliminary data.</text>
</comment>
<name>A0ABY2Q409_9HYPH</name>
<organism evidence="1 2">
    <name type="scientific">Ollibium composti</name>
    <dbReference type="NCBI Taxonomy" id="2675109"/>
    <lineage>
        <taxon>Bacteria</taxon>
        <taxon>Pseudomonadati</taxon>
        <taxon>Pseudomonadota</taxon>
        <taxon>Alphaproteobacteria</taxon>
        <taxon>Hyphomicrobiales</taxon>
        <taxon>Phyllobacteriaceae</taxon>
        <taxon>Ollibium</taxon>
    </lineage>
</organism>
<proteinExistence type="predicted"/>
<accession>A0ABY2Q409</accession>
<sequence length="269" mass="29972">MKPTDHTPNIVLVLGSAPDALEVREWDRSTIASIVAINNAWAIRDDWDYLIYPDDFPSERLPATQSTSALKITSDKFVPAQNEFGGFVYAGGTMAFTSAYWALHALKPDVLAFLGCDMIYSGVGRTHFYGNGTADPLRQDITLRSLEAKSSRLFVKALREGTLCVNLSSRPQSRLTFPRTTLATLSRLTTRRVSALKQIFSGRVVREAEAAAKLLEANLGYFVEDGRYWKKITEFSESCIDRIDASWTDAIVRIPKSCSSRDICQCRNA</sequence>
<evidence type="ECO:0000313" key="1">
    <source>
        <dbReference type="EMBL" id="THF55553.1"/>
    </source>
</evidence>
<dbReference type="RefSeq" id="WP_136359592.1">
    <property type="nucleotide sequence ID" value="NZ_SSNY01000011.1"/>
</dbReference>
<protein>
    <submittedName>
        <fullName evidence="1">Uncharacterized protein</fullName>
    </submittedName>
</protein>
<keyword evidence="2" id="KW-1185">Reference proteome</keyword>
<gene>
    <name evidence="1" type="ORF">E6C48_18215</name>
</gene>